<reference evidence="2 3" key="1">
    <citation type="submission" date="2014-07" db="EMBL/GenBank/DDBJ databases">
        <title>Complete Genome Sequence of Dyella japonica Strain A8 Isolated from Malaysian Tropical Soil.</title>
        <authorList>
            <person name="Hui R.K.H."/>
            <person name="Chen J.-W."/>
            <person name="Chan K.-G."/>
            <person name="Leung F.C.C."/>
        </authorList>
    </citation>
    <scope>NUCLEOTIDE SEQUENCE [LARGE SCALE GENOMIC DNA]</scope>
    <source>
        <strain evidence="2 3">A8</strain>
    </source>
</reference>
<proteinExistence type="predicted"/>
<keyword evidence="1" id="KW-1133">Transmembrane helix</keyword>
<dbReference type="AlphaFoldDB" id="A0A075K1H5"/>
<keyword evidence="3" id="KW-1185">Reference proteome</keyword>
<protein>
    <submittedName>
        <fullName evidence="2">Uncharacterized protein</fullName>
    </submittedName>
</protein>
<dbReference type="OrthoDB" id="5956747at2"/>
<keyword evidence="1" id="KW-0472">Membrane</keyword>
<name>A0A075K1H5_9GAMM</name>
<accession>A0A075K1H5</accession>
<organism evidence="2 3">
    <name type="scientific">Dyella japonica A8</name>
    <dbReference type="NCBI Taxonomy" id="1217721"/>
    <lineage>
        <taxon>Bacteria</taxon>
        <taxon>Pseudomonadati</taxon>
        <taxon>Pseudomonadota</taxon>
        <taxon>Gammaproteobacteria</taxon>
        <taxon>Lysobacterales</taxon>
        <taxon>Rhodanobacteraceae</taxon>
        <taxon>Dyella</taxon>
    </lineage>
</organism>
<dbReference type="EMBL" id="CP008884">
    <property type="protein sequence ID" value="AIF47660.1"/>
    <property type="molecule type" value="Genomic_DNA"/>
</dbReference>
<feature type="transmembrane region" description="Helical" evidence="1">
    <location>
        <begin position="12"/>
        <end position="34"/>
    </location>
</feature>
<keyword evidence="1" id="KW-0812">Transmembrane</keyword>
<evidence type="ECO:0000256" key="1">
    <source>
        <dbReference type="SAM" id="Phobius"/>
    </source>
</evidence>
<dbReference type="PATRIC" id="fig|1217721.7.peg.2168"/>
<feature type="transmembrane region" description="Helical" evidence="1">
    <location>
        <begin position="92"/>
        <end position="110"/>
    </location>
</feature>
<dbReference type="RefSeq" id="WP_019465978.1">
    <property type="nucleotide sequence ID" value="NZ_ALOY01000167.1"/>
</dbReference>
<sequence>MEQAQAIHAAPTYSTLAIFSLAFGILAWTVLPVVGLVTAYLWLYNFIAMPLTGSAIALVCGQVAQRQIHRSNGALLGEGIAKAARIMATTQYALVALIAVFALAQIFLFHNTSTR</sequence>
<dbReference type="HOGENOM" id="CLU_142325_1_0_6"/>
<dbReference type="KEGG" id="dja:HY57_10480"/>
<dbReference type="Proteomes" id="UP000027987">
    <property type="component" value="Chromosome"/>
</dbReference>
<feature type="transmembrane region" description="Helical" evidence="1">
    <location>
        <begin position="40"/>
        <end position="60"/>
    </location>
</feature>
<evidence type="ECO:0000313" key="3">
    <source>
        <dbReference type="Proteomes" id="UP000027987"/>
    </source>
</evidence>
<gene>
    <name evidence="2" type="ORF">HY57_10480</name>
</gene>
<dbReference type="STRING" id="1217721.HY57_10480"/>
<evidence type="ECO:0000313" key="2">
    <source>
        <dbReference type="EMBL" id="AIF47660.1"/>
    </source>
</evidence>